<accession>A0A1N7QBP7</accession>
<dbReference type="STRING" id="453582.SAMN05421580_11535"/>
<dbReference type="Proteomes" id="UP000186221">
    <property type="component" value="Unassembled WGS sequence"/>
</dbReference>
<dbReference type="RefSeq" id="WP_076486320.1">
    <property type="nucleotide sequence ID" value="NZ_FTOG01000015.1"/>
</dbReference>
<evidence type="ECO:0000259" key="1">
    <source>
        <dbReference type="Pfam" id="PF21841"/>
    </source>
</evidence>
<feature type="domain" description="DUF6900" evidence="1">
    <location>
        <begin position="10"/>
        <end position="60"/>
    </location>
</feature>
<sequence length="62" mass="6912">MTKTTSHNAPETLLLEIAQRHFFIETLEPQNSDGLDFHEVAVWAMRAALEEAYAAGLAAARR</sequence>
<protein>
    <recommendedName>
        <fullName evidence="1">DUF6900 domain-containing protein</fullName>
    </recommendedName>
</protein>
<name>A0A1N7QBP7_9RHOB</name>
<dbReference type="EMBL" id="FTOG01000015">
    <property type="protein sequence ID" value="SIT20234.1"/>
    <property type="molecule type" value="Genomic_DNA"/>
</dbReference>
<keyword evidence="3" id="KW-1185">Reference proteome</keyword>
<dbReference type="InterPro" id="IPR054195">
    <property type="entry name" value="DUF6900"/>
</dbReference>
<reference evidence="3" key="1">
    <citation type="submission" date="2017-01" db="EMBL/GenBank/DDBJ databases">
        <authorList>
            <person name="Varghese N."/>
            <person name="Submissions S."/>
        </authorList>
    </citation>
    <scope>NUCLEOTIDE SEQUENCE [LARGE SCALE GENOMIC DNA]</scope>
    <source>
        <strain evidence="3">DSM 19945</strain>
    </source>
</reference>
<organism evidence="2 3">
    <name type="scientific">Rhodobacter aestuarii</name>
    <dbReference type="NCBI Taxonomy" id="453582"/>
    <lineage>
        <taxon>Bacteria</taxon>
        <taxon>Pseudomonadati</taxon>
        <taxon>Pseudomonadota</taxon>
        <taxon>Alphaproteobacteria</taxon>
        <taxon>Rhodobacterales</taxon>
        <taxon>Rhodobacter group</taxon>
        <taxon>Rhodobacter</taxon>
    </lineage>
</organism>
<dbReference type="AlphaFoldDB" id="A0A1N7QBP7"/>
<evidence type="ECO:0000313" key="3">
    <source>
        <dbReference type="Proteomes" id="UP000186221"/>
    </source>
</evidence>
<dbReference type="Pfam" id="PF21841">
    <property type="entry name" value="DUF6900"/>
    <property type="match status" value="1"/>
</dbReference>
<gene>
    <name evidence="2" type="ORF">SAMN05421580_11535</name>
</gene>
<evidence type="ECO:0000313" key="2">
    <source>
        <dbReference type="EMBL" id="SIT20234.1"/>
    </source>
</evidence>
<proteinExistence type="predicted"/>
<dbReference type="OrthoDB" id="7778819at2"/>